<keyword evidence="8" id="KW-1185">Reference proteome</keyword>
<dbReference type="InterPro" id="IPR050426">
    <property type="entry name" value="Glycosyltransferase_28"/>
</dbReference>
<dbReference type="Gene3D" id="3.40.50.2000">
    <property type="entry name" value="Glycogen Phosphorylase B"/>
    <property type="match status" value="2"/>
</dbReference>
<dbReference type="EMBL" id="CP141261">
    <property type="protein sequence ID" value="WRL66916.1"/>
    <property type="molecule type" value="Genomic_DNA"/>
</dbReference>
<evidence type="ECO:0000313" key="7">
    <source>
        <dbReference type="EMBL" id="WRL66916.1"/>
    </source>
</evidence>
<evidence type="ECO:0000313" key="8">
    <source>
        <dbReference type="Proteomes" id="UP001324287"/>
    </source>
</evidence>
<feature type="region of interest" description="Disordered" evidence="4">
    <location>
        <begin position="173"/>
        <end position="194"/>
    </location>
</feature>
<evidence type="ECO:0000256" key="4">
    <source>
        <dbReference type="SAM" id="MobiDB-lite"/>
    </source>
</evidence>
<evidence type="ECO:0000256" key="1">
    <source>
        <dbReference type="ARBA" id="ARBA00006962"/>
    </source>
</evidence>
<dbReference type="SUPFAM" id="SSF53756">
    <property type="entry name" value="UDP-Glycosyltransferase/glycogen phosphorylase"/>
    <property type="match status" value="1"/>
</dbReference>
<dbReference type="Pfam" id="PF21036">
    <property type="entry name" value="EryCIII-like_N"/>
    <property type="match status" value="1"/>
</dbReference>
<evidence type="ECO:0000259" key="5">
    <source>
        <dbReference type="Pfam" id="PF06722"/>
    </source>
</evidence>
<sequence>MATAFRDAGHDIVVATGADGAAAAGSSGLDVRDIAPDVRIGAVFVPRVLLHPLQARREARGAEREPRFVGVLFAALAARMAGGVLALADEWQPDLVVQEPLAAAGSMAAARHRVPVVLVNNTFFDAEQLLAVTTAHLGGTARRYGVARIPPPTEVLLTAPRSLVGEQHGTPMRFVPVAGNGSAPDDLTRPGDRPRIIVGRSTVADPRPDRLMSSVVAAAQGLDVEVVLARPDRRVSRRPLPPNVRTTQWLPFPAVFPAASGVVHHGGAGTLLTGLACGVPQLVVPGAGDRRVNAELLSARGAGLAVPAERISAADVDRLVSDPGLATAAREVAEEIAAMPAPADVVEGLTALAR</sequence>
<dbReference type="InterPro" id="IPR010610">
    <property type="entry name" value="EryCIII-like_C"/>
</dbReference>
<accession>A0ABZ1BAP1</accession>
<gene>
    <name evidence="7" type="ORF">U6N30_09975</name>
</gene>
<evidence type="ECO:0000256" key="3">
    <source>
        <dbReference type="ARBA" id="ARBA00022679"/>
    </source>
</evidence>
<keyword evidence="2" id="KW-0328">Glycosyltransferase</keyword>
<dbReference type="InterPro" id="IPR048284">
    <property type="entry name" value="EryCIII-like_N"/>
</dbReference>
<dbReference type="Pfam" id="PF06722">
    <property type="entry name" value="EryCIII-like_C"/>
    <property type="match status" value="1"/>
</dbReference>
<dbReference type="Proteomes" id="UP001324287">
    <property type="component" value="Chromosome"/>
</dbReference>
<comment type="similarity">
    <text evidence="1">Belongs to the glycosyltransferase 28 family.</text>
</comment>
<dbReference type="RefSeq" id="WP_324278227.1">
    <property type="nucleotide sequence ID" value="NZ_CP141261.1"/>
</dbReference>
<evidence type="ECO:0000256" key="2">
    <source>
        <dbReference type="ARBA" id="ARBA00022676"/>
    </source>
</evidence>
<feature type="domain" description="Erythromycin biosynthesis protein CIII-like C-terminal" evidence="5">
    <location>
        <begin position="215"/>
        <end position="352"/>
    </location>
</feature>
<feature type="domain" description="Erythromycin biosynthesis protein CIII-like N-terminal" evidence="6">
    <location>
        <begin position="4"/>
        <end position="122"/>
    </location>
</feature>
<dbReference type="InterPro" id="IPR002213">
    <property type="entry name" value="UDP_glucos_trans"/>
</dbReference>
<name>A0ABZ1BAP1_9ACTN</name>
<evidence type="ECO:0000259" key="6">
    <source>
        <dbReference type="Pfam" id="PF21036"/>
    </source>
</evidence>
<dbReference type="PANTHER" id="PTHR48050:SF13">
    <property type="entry name" value="STEROL 3-BETA-GLUCOSYLTRANSFERASE UGT80A2"/>
    <property type="match status" value="1"/>
</dbReference>
<dbReference type="PANTHER" id="PTHR48050">
    <property type="entry name" value="STEROL 3-BETA-GLUCOSYLTRANSFERASE"/>
    <property type="match status" value="1"/>
</dbReference>
<keyword evidence="3" id="KW-0808">Transferase</keyword>
<reference evidence="7 8" key="1">
    <citation type="submission" date="2023-12" db="EMBL/GenBank/DDBJ databases">
        <title>Blastococcus brunescens sp. nov., an actonobacterium isolated from sandstone collected in sahara desert.</title>
        <authorList>
            <person name="Gtari M."/>
            <person name="Ghodhbane F."/>
        </authorList>
    </citation>
    <scope>NUCLEOTIDE SEQUENCE [LARGE SCALE GENOMIC DNA]</scope>
    <source>
        <strain evidence="7 8">BMG 8361</strain>
    </source>
</reference>
<protein>
    <submittedName>
        <fullName evidence="7">Nucleotide disphospho-sugar-binding domain-containing protein</fullName>
    </submittedName>
</protein>
<dbReference type="CDD" id="cd03784">
    <property type="entry name" value="GT1_Gtf-like"/>
    <property type="match status" value="1"/>
</dbReference>
<organism evidence="7 8">
    <name type="scientific">Blastococcus brunescens</name>
    <dbReference type="NCBI Taxonomy" id="1564165"/>
    <lineage>
        <taxon>Bacteria</taxon>
        <taxon>Bacillati</taxon>
        <taxon>Actinomycetota</taxon>
        <taxon>Actinomycetes</taxon>
        <taxon>Geodermatophilales</taxon>
        <taxon>Geodermatophilaceae</taxon>
        <taxon>Blastococcus</taxon>
    </lineage>
</organism>
<proteinExistence type="inferred from homology"/>